<dbReference type="EMBL" id="JBANQN010000003">
    <property type="protein sequence ID" value="KAK6795219.1"/>
    <property type="molecule type" value="Genomic_DNA"/>
</dbReference>
<sequence length="92" mass="10366">MVESFYLSSNPMMDDSLCEILSSIGVPLHRMLPIIREISSFGRSIMSLPPNSIVVLIAVNSWNPTPRGEAERIKDERVCLMPFLGVRYKVDV</sequence>
<protein>
    <submittedName>
        <fullName evidence="1">Uncharacterized protein</fullName>
    </submittedName>
</protein>
<evidence type="ECO:0000313" key="1">
    <source>
        <dbReference type="EMBL" id="KAK6795219.1"/>
    </source>
</evidence>
<name>A0AAN8YIS5_SOLBU</name>
<comment type="caution">
    <text evidence="1">The sequence shown here is derived from an EMBL/GenBank/DDBJ whole genome shotgun (WGS) entry which is preliminary data.</text>
</comment>
<gene>
    <name evidence="1" type="ORF">RDI58_008672</name>
</gene>
<evidence type="ECO:0000313" key="2">
    <source>
        <dbReference type="Proteomes" id="UP001371456"/>
    </source>
</evidence>
<dbReference type="Proteomes" id="UP001371456">
    <property type="component" value="Unassembled WGS sequence"/>
</dbReference>
<reference evidence="1 2" key="1">
    <citation type="submission" date="2024-02" db="EMBL/GenBank/DDBJ databases">
        <title>de novo genome assembly of Solanum bulbocastanum strain 11H21.</title>
        <authorList>
            <person name="Hosaka A.J."/>
        </authorList>
    </citation>
    <scope>NUCLEOTIDE SEQUENCE [LARGE SCALE GENOMIC DNA]</scope>
    <source>
        <tissue evidence="1">Young leaves</tissue>
    </source>
</reference>
<proteinExistence type="predicted"/>
<dbReference type="AlphaFoldDB" id="A0AAN8YIS5"/>
<organism evidence="1 2">
    <name type="scientific">Solanum bulbocastanum</name>
    <name type="common">Wild potato</name>
    <dbReference type="NCBI Taxonomy" id="147425"/>
    <lineage>
        <taxon>Eukaryota</taxon>
        <taxon>Viridiplantae</taxon>
        <taxon>Streptophyta</taxon>
        <taxon>Embryophyta</taxon>
        <taxon>Tracheophyta</taxon>
        <taxon>Spermatophyta</taxon>
        <taxon>Magnoliopsida</taxon>
        <taxon>eudicotyledons</taxon>
        <taxon>Gunneridae</taxon>
        <taxon>Pentapetalae</taxon>
        <taxon>asterids</taxon>
        <taxon>lamiids</taxon>
        <taxon>Solanales</taxon>
        <taxon>Solanaceae</taxon>
        <taxon>Solanoideae</taxon>
        <taxon>Solaneae</taxon>
        <taxon>Solanum</taxon>
    </lineage>
</organism>
<keyword evidence="2" id="KW-1185">Reference proteome</keyword>
<accession>A0AAN8YIS5</accession>